<evidence type="ECO:0000256" key="4">
    <source>
        <dbReference type="ARBA" id="ARBA00013068"/>
    </source>
</evidence>
<evidence type="ECO:0000256" key="8">
    <source>
        <dbReference type="ARBA" id="ARBA00072515"/>
    </source>
</evidence>
<protein>
    <recommendedName>
        <fullName evidence="8">Probable fructose-bisphosphate aldolase class 1</fullName>
        <ecNumber evidence="4">4.1.2.13</ecNumber>
    </recommendedName>
    <alternativeName>
        <fullName evidence="7">Fructose-bisphosphate aldolase class I</fullName>
    </alternativeName>
</protein>
<dbReference type="EMBL" id="SNYM01000018">
    <property type="protein sequence ID" value="TDQ45695.1"/>
    <property type="molecule type" value="Genomic_DNA"/>
</dbReference>
<dbReference type="NCBIfam" id="NF033379">
    <property type="entry name" value="FrucBisAld_I"/>
    <property type="match status" value="1"/>
</dbReference>
<dbReference type="EC" id="4.1.2.13" evidence="4"/>
<evidence type="ECO:0000256" key="6">
    <source>
        <dbReference type="ARBA" id="ARBA00023239"/>
    </source>
</evidence>
<dbReference type="GO" id="GO:0004332">
    <property type="term" value="F:fructose-bisphosphate aldolase activity"/>
    <property type="evidence" value="ECO:0007669"/>
    <property type="project" value="UniProtKB-EC"/>
</dbReference>
<evidence type="ECO:0000256" key="2">
    <source>
        <dbReference type="ARBA" id="ARBA00004714"/>
    </source>
</evidence>
<dbReference type="SUPFAM" id="SSF51569">
    <property type="entry name" value="Aldolase"/>
    <property type="match status" value="1"/>
</dbReference>
<evidence type="ECO:0000313" key="9">
    <source>
        <dbReference type="EMBL" id="TDQ45695.1"/>
    </source>
</evidence>
<comment type="caution">
    <text evidence="9">The sequence shown here is derived from an EMBL/GenBank/DDBJ whole genome shotgun (WGS) entry which is preliminary data.</text>
</comment>
<reference evidence="9 10" key="1">
    <citation type="submission" date="2019-03" db="EMBL/GenBank/DDBJ databases">
        <title>Genomic Encyclopedia of Type Strains, Phase IV (KMG-IV): sequencing the most valuable type-strain genomes for metagenomic binning, comparative biology and taxonomic classification.</title>
        <authorList>
            <person name="Goeker M."/>
        </authorList>
    </citation>
    <scope>NUCLEOTIDE SEQUENCE [LARGE SCALE GENOMIC DNA]</scope>
    <source>
        <strain evidence="9 10">DSM 103792</strain>
    </source>
</reference>
<sequence>MDKATQLLETVSELTKRGKGILAADESTPTISKRLQALNIDSSESTRRTYRNLLFTTPGINQFLNGIILFEETLFQKTDEGTVVPDFLRKHQIMSGIKVDKGLVPLTNADGDTITQGLDGLADRLRQYREAGACFAKWREVYRISEHNPTSLGLRSNAEVLARYAAMCQEQLMVPIVEPEVLMDGDHSMARCSEVSEAVLTSVFEALHAHHVLLEAVVLKPSMILPGKSSSHKALPELVASETMKVLSRTVPAAIPSINFLSGGQSATEATANLQALNAKYPKAPWRLSFSYSRALQAPVMAAWAGKESNRKLAQGIFARRVELNGLACRAEYDSNMETE</sequence>
<evidence type="ECO:0000256" key="1">
    <source>
        <dbReference type="ARBA" id="ARBA00000441"/>
    </source>
</evidence>
<evidence type="ECO:0000313" key="10">
    <source>
        <dbReference type="Proteomes" id="UP000295375"/>
    </source>
</evidence>
<keyword evidence="5" id="KW-0324">Glycolysis</keyword>
<dbReference type="AlphaFoldDB" id="A0A4R6UKQ6"/>
<keyword evidence="10" id="KW-1185">Reference proteome</keyword>
<keyword evidence="6" id="KW-0456">Lyase</keyword>
<accession>A0A4R6UKQ6</accession>
<comment type="pathway">
    <text evidence="2">Carbohydrate degradation; glycolysis; D-glyceraldehyde 3-phosphate and glycerone phosphate from D-glucose: step 4/4.</text>
</comment>
<dbReference type="InterPro" id="IPR000741">
    <property type="entry name" value="FBA_I"/>
</dbReference>
<comment type="similarity">
    <text evidence="3">Belongs to the class I fructose-bisphosphate aldolase family.</text>
</comment>
<dbReference type="InterPro" id="IPR013785">
    <property type="entry name" value="Aldolase_TIM"/>
</dbReference>
<comment type="catalytic activity">
    <reaction evidence="1">
        <text>beta-D-fructose 1,6-bisphosphate = D-glyceraldehyde 3-phosphate + dihydroxyacetone phosphate</text>
        <dbReference type="Rhea" id="RHEA:14729"/>
        <dbReference type="ChEBI" id="CHEBI:32966"/>
        <dbReference type="ChEBI" id="CHEBI:57642"/>
        <dbReference type="ChEBI" id="CHEBI:59776"/>
        <dbReference type="EC" id="4.1.2.13"/>
    </reaction>
</comment>
<proteinExistence type="inferred from homology"/>
<dbReference type="Pfam" id="PF00274">
    <property type="entry name" value="Glycolytic"/>
    <property type="match status" value="1"/>
</dbReference>
<evidence type="ECO:0000256" key="5">
    <source>
        <dbReference type="ARBA" id="ARBA00023152"/>
    </source>
</evidence>
<dbReference type="RefSeq" id="WP_133592517.1">
    <property type="nucleotide sequence ID" value="NZ_CP037953.1"/>
</dbReference>
<dbReference type="Gene3D" id="3.20.20.70">
    <property type="entry name" value="Aldolase class I"/>
    <property type="match status" value="1"/>
</dbReference>
<dbReference type="GO" id="GO:0006096">
    <property type="term" value="P:glycolytic process"/>
    <property type="evidence" value="ECO:0007669"/>
    <property type="project" value="UniProtKB-UniPathway"/>
</dbReference>
<organism evidence="9 10">
    <name type="scientific">Permianibacter aggregans</name>
    <dbReference type="NCBI Taxonomy" id="1510150"/>
    <lineage>
        <taxon>Bacteria</taxon>
        <taxon>Pseudomonadati</taxon>
        <taxon>Pseudomonadota</taxon>
        <taxon>Gammaproteobacteria</taxon>
        <taxon>Pseudomonadales</taxon>
        <taxon>Pseudomonadaceae</taxon>
        <taxon>Permianibacter</taxon>
    </lineage>
</organism>
<gene>
    <name evidence="9" type="ORF">EV696_11846</name>
</gene>
<evidence type="ECO:0000256" key="3">
    <source>
        <dbReference type="ARBA" id="ARBA00010387"/>
    </source>
</evidence>
<dbReference type="FunFam" id="3.20.20.70:FF:000140">
    <property type="entry name" value="Fructose-bisphosphate aldolase"/>
    <property type="match status" value="1"/>
</dbReference>
<dbReference type="OrthoDB" id="9793595at2"/>
<dbReference type="UniPathway" id="UPA00109">
    <property type="reaction ID" value="UER00183"/>
</dbReference>
<dbReference type="Proteomes" id="UP000295375">
    <property type="component" value="Unassembled WGS sequence"/>
</dbReference>
<dbReference type="PANTHER" id="PTHR11627">
    <property type="entry name" value="FRUCTOSE-BISPHOSPHATE ALDOLASE"/>
    <property type="match status" value="1"/>
</dbReference>
<name>A0A4R6UKQ6_9GAMM</name>
<evidence type="ECO:0000256" key="7">
    <source>
        <dbReference type="ARBA" id="ARBA00029799"/>
    </source>
</evidence>